<sequence>MNLAPSLPADFLAELERKHFWWEPIGDAPRSASRIVAQAMSFANFAEIRQLETVLGPEALTDVMLAAQPGWIDPRSWELWRGRLQRATGRPIPEEPPQRTFDADDL</sequence>
<evidence type="ECO:0000256" key="1">
    <source>
        <dbReference type="SAM" id="MobiDB-lite"/>
    </source>
</evidence>
<accession>A0A418VD52</accession>
<feature type="region of interest" description="Disordered" evidence="1">
    <location>
        <begin position="87"/>
        <end position="106"/>
    </location>
</feature>
<protein>
    <submittedName>
        <fullName evidence="2">Uncharacterized protein</fullName>
    </submittedName>
</protein>
<evidence type="ECO:0000313" key="2">
    <source>
        <dbReference type="EMBL" id="RJF73920.1"/>
    </source>
</evidence>
<name>A0A418VD52_RHOPL</name>
<evidence type="ECO:0000313" key="3">
    <source>
        <dbReference type="Proteomes" id="UP000285523"/>
    </source>
</evidence>
<dbReference type="Proteomes" id="UP000285523">
    <property type="component" value="Unassembled WGS sequence"/>
</dbReference>
<dbReference type="AlphaFoldDB" id="A0A418VD52"/>
<comment type="caution">
    <text evidence="2">The sequence shown here is derived from an EMBL/GenBank/DDBJ whole genome shotgun (WGS) entry which is preliminary data.</text>
</comment>
<reference evidence="2 3" key="1">
    <citation type="submission" date="2018-09" db="EMBL/GenBank/DDBJ databases">
        <title>Draft genome sequence of Rhodopseudomonas palustris 2.1.18.</title>
        <authorList>
            <person name="Robertson S.L."/>
            <person name="Meyer T.E."/>
            <person name="Kyndt J.A."/>
        </authorList>
    </citation>
    <scope>NUCLEOTIDE SEQUENCE [LARGE SCALE GENOMIC DNA]</scope>
    <source>
        <strain evidence="2 3">2.1.18</strain>
    </source>
</reference>
<proteinExistence type="predicted"/>
<organism evidence="2 3">
    <name type="scientific">Rhodopseudomonas palustris</name>
    <dbReference type="NCBI Taxonomy" id="1076"/>
    <lineage>
        <taxon>Bacteria</taxon>
        <taxon>Pseudomonadati</taxon>
        <taxon>Pseudomonadota</taxon>
        <taxon>Alphaproteobacteria</taxon>
        <taxon>Hyphomicrobiales</taxon>
        <taxon>Nitrobacteraceae</taxon>
        <taxon>Rhodopseudomonas</taxon>
    </lineage>
</organism>
<dbReference type="EMBL" id="QYYD01000013">
    <property type="protein sequence ID" value="RJF73920.1"/>
    <property type="molecule type" value="Genomic_DNA"/>
</dbReference>
<gene>
    <name evidence="2" type="ORF">D4Q52_13720</name>
</gene>